<keyword evidence="5" id="KW-1185">Reference proteome</keyword>
<dbReference type="CDD" id="cd00093">
    <property type="entry name" value="HTH_XRE"/>
    <property type="match status" value="1"/>
</dbReference>
<dbReference type="PANTHER" id="PTHR46797:SF1">
    <property type="entry name" value="METHYLPHOSPHONATE SYNTHASE"/>
    <property type="match status" value="1"/>
</dbReference>
<protein>
    <submittedName>
        <fullName evidence="4">XRE family transcriptional regulator</fullName>
    </submittedName>
</protein>
<dbReference type="Gene3D" id="2.60.120.10">
    <property type="entry name" value="Jelly Rolls"/>
    <property type="match status" value="1"/>
</dbReference>
<dbReference type="Gene3D" id="1.10.260.40">
    <property type="entry name" value="lambda repressor-like DNA-binding domains"/>
    <property type="match status" value="1"/>
</dbReference>
<comment type="caution">
    <text evidence="4">The sequence shown here is derived from an EMBL/GenBank/DDBJ whole genome shotgun (WGS) entry which is preliminary data.</text>
</comment>
<dbReference type="InterPro" id="IPR014710">
    <property type="entry name" value="RmlC-like_jellyroll"/>
</dbReference>
<dbReference type="InterPro" id="IPR050807">
    <property type="entry name" value="TransReg_Diox_bact_type"/>
</dbReference>
<proteinExistence type="predicted"/>
<evidence type="ECO:0000256" key="1">
    <source>
        <dbReference type="ARBA" id="ARBA00023125"/>
    </source>
</evidence>
<dbReference type="Proteomes" id="UP001500325">
    <property type="component" value="Unassembled WGS sequence"/>
</dbReference>
<feature type="compositionally biased region" description="Polar residues" evidence="2">
    <location>
        <begin position="1"/>
        <end position="10"/>
    </location>
</feature>
<evidence type="ECO:0000256" key="2">
    <source>
        <dbReference type="SAM" id="MobiDB-lite"/>
    </source>
</evidence>
<dbReference type="InterPro" id="IPR001387">
    <property type="entry name" value="Cro/C1-type_HTH"/>
</dbReference>
<dbReference type="SUPFAM" id="SSF51182">
    <property type="entry name" value="RmlC-like cupins"/>
    <property type="match status" value="1"/>
</dbReference>
<sequence>MDATAASDSGPTDARVVASSPREPGPALPGGAAHVGPRVRALRTEQGMSLSELARRASVGKATLSGLEAGTRNPTLDTLHAVAAALGVALTALVSCGGSPRIRGAAVDMELLRVFDDGPATYELYRMRIPAGAEQTSPPHHPGVTEHATVFTGELRAGRLDAPGVAGPGGYLEWVADAPHGYAAVGPEDVHASLLIRYPR</sequence>
<name>A0ABP8WFW1_9PSEU</name>
<evidence type="ECO:0000259" key="3">
    <source>
        <dbReference type="PROSITE" id="PS50943"/>
    </source>
</evidence>
<accession>A0ABP8WFW1</accession>
<feature type="region of interest" description="Disordered" evidence="2">
    <location>
        <begin position="1"/>
        <end position="37"/>
    </location>
</feature>
<dbReference type="InterPro" id="IPR010982">
    <property type="entry name" value="Lambda_DNA-bd_dom_sf"/>
</dbReference>
<organism evidence="4 5">
    <name type="scientific">Pseudonocardia yuanmonensis</name>
    <dbReference type="NCBI Taxonomy" id="1095914"/>
    <lineage>
        <taxon>Bacteria</taxon>
        <taxon>Bacillati</taxon>
        <taxon>Actinomycetota</taxon>
        <taxon>Actinomycetes</taxon>
        <taxon>Pseudonocardiales</taxon>
        <taxon>Pseudonocardiaceae</taxon>
        <taxon>Pseudonocardia</taxon>
    </lineage>
</organism>
<reference evidence="5" key="1">
    <citation type="journal article" date="2019" name="Int. J. Syst. Evol. Microbiol.">
        <title>The Global Catalogue of Microorganisms (GCM) 10K type strain sequencing project: providing services to taxonomists for standard genome sequencing and annotation.</title>
        <authorList>
            <consortium name="The Broad Institute Genomics Platform"/>
            <consortium name="The Broad Institute Genome Sequencing Center for Infectious Disease"/>
            <person name="Wu L."/>
            <person name="Ma J."/>
        </authorList>
    </citation>
    <scope>NUCLEOTIDE SEQUENCE [LARGE SCALE GENOMIC DNA]</scope>
    <source>
        <strain evidence="5">JCM 18055</strain>
    </source>
</reference>
<dbReference type="Pfam" id="PF01381">
    <property type="entry name" value="HTH_3"/>
    <property type="match status" value="1"/>
</dbReference>
<evidence type="ECO:0000313" key="5">
    <source>
        <dbReference type="Proteomes" id="UP001500325"/>
    </source>
</evidence>
<feature type="domain" description="HTH cro/C1-type" evidence="3">
    <location>
        <begin position="39"/>
        <end position="93"/>
    </location>
</feature>
<dbReference type="PANTHER" id="PTHR46797">
    <property type="entry name" value="HTH-TYPE TRANSCRIPTIONAL REGULATOR"/>
    <property type="match status" value="1"/>
</dbReference>
<dbReference type="SUPFAM" id="SSF47413">
    <property type="entry name" value="lambda repressor-like DNA-binding domains"/>
    <property type="match status" value="1"/>
</dbReference>
<keyword evidence="1" id="KW-0238">DNA-binding</keyword>
<dbReference type="PROSITE" id="PS50943">
    <property type="entry name" value="HTH_CROC1"/>
    <property type="match status" value="1"/>
</dbReference>
<gene>
    <name evidence="4" type="ORF">GCM10023215_26460</name>
</gene>
<dbReference type="SMART" id="SM00530">
    <property type="entry name" value="HTH_XRE"/>
    <property type="match status" value="1"/>
</dbReference>
<dbReference type="EMBL" id="BAABIC010000007">
    <property type="protein sequence ID" value="GAA4689013.1"/>
    <property type="molecule type" value="Genomic_DNA"/>
</dbReference>
<evidence type="ECO:0000313" key="4">
    <source>
        <dbReference type="EMBL" id="GAA4689013.1"/>
    </source>
</evidence>
<dbReference type="InterPro" id="IPR011051">
    <property type="entry name" value="RmlC_Cupin_sf"/>
</dbReference>